<feature type="region of interest" description="Disordered" evidence="1">
    <location>
        <begin position="1551"/>
        <end position="1582"/>
    </location>
</feature>
<accession>A0A1B0BWG2</accession>
<dbReference type="SMART" id="SM00273">
    <property type="entry name" value="ENTH"/>
    <property type="match status" value="1"/>
</dbReference>
<dbReference type="CDD" id="cd16989">
    <property type="entry name" value="ENTH_EpsinR"/>
    <property type="match status" value="1"/>
</dbReference>
<dbReference type="Pfam" id="PF10193">
    <property type="entry name" value="Telomere_reg-2"/>
    <property type="match status" value="1"/>
</dbReference>
<sequence length="1582" mass="178424">MVDKFINMWKVRELADKVTNVVMNYTEIEGKVREATNDDPWGPTGPLMQELAHATFSYESFPEVMSMLWKRMLQDNKTNWRRTYKSLLLLNYLVRNGSERVVTSSREHIYDLRSLENYTFTDEGGKDQGINVRHKVRELIDFIQDDERLREERKKAKKNKDKYIGMSSDAMGMRGIGSGGYNDSGWKTTRSDHDSDSRPGDRYEYDDDAHYEGEKEFSDSDSPSPRRSYRYNDRASPAEIVNESKTSNSINMNIRPKSANASLGSGTSTKQPHPKIPVGSKKIDMGAAANFGKTPATSTTTAGIHSPTHRDTPTATESNDLIGYMAINNNNTQQSNSSNNNTVSELFKTCAPPARTEATLNSAAVIDDDLDDFNPRAAESAQTEFGDFAAAFGAAKSSITEPPSGGLCGSNASTTDDFADFSAFQSNSISTADTQPDTGIVGGLDGNLLTTTTPANDAFDLFNSTNATSTATTDLLAGLGDLSIHQTMPMADKDNHEKDQVFPPHLRAKLQQAILELQSLTEVQSSNEICGIQGIIKDLLSEPALPGYTTLEKLCEFDKDYIKWQLIAHKEYTDLLNAVCQLFNTYWPKELTTNDMYILNIFKIDYNFNFIFESFMCLITKLDKLPETIAVVLEYLIKDEELLAISFLHICRERAILLGTRKEAIENITRQKAEEFEENVANYLQLLISLPDRIANNLLGKISKTFTPTCYGKILMQHFLKSLWFLVHLEEFKEEDFNIQFLTDLLNRVVIDLYADSPEDANILLLLQILAEMAKSHSCARVIQLMLCNISSKYSTVAYRLALLMLKNQINVYLLLGPAIRNNNTWQLCFMHKLAVQRIPHTNEALVGLVQYIASVDEQKLKQLFQLLLETWSKRIVLQKLSHKEHLSLSKLMLLTAKNLYDLKEKEKFPPADDNDTKRLLHAGLRNHLECSDYEQRYIGMKVVELIFNWMTDPEAKEEERLKFDYSCIEGSSKGELIQEFDKLMEESASRREENIEPENLEELLKEFLQSKVNCATQSRPSFSKVAEISSSCSSAQPAEQPSAPYKTNCTEVNIDSDDDDDLQAYDMSNDTPQLLEKRPKFLLDLLNTLSTKCEDYETFTAALDTAESLIRNQLPHSDIYMALDLMRIFLILEMQFFFENFDETKFKCCVAICVSHPAACAEYICREFHTDNSHYNADLRIIMLQILSQTAKELCGAIAVESASLETIKPMQNRKPGLRKFTFVNEHRERLLEARKIIRQRLREKTKRYCSKSNNSAKDKAEVNRFHSVVGTFFFCLVRGERTKQMLYIRYDRLAHDVDTMLLVNFLHTLSIIVMAAENSPLIASIAREVFDLCSFARFSLESSVRLATLELLGITLITTPSYIMLEQLNERLMELKCWLEDFIKSPLIDNILSSSQTIVGNDNLLQPISTNNNVGQEEFAIDLNSKISNGSNQSLTQVGATWSDNLKAGNLKIDLDNLLTSKSGKSNNVPAPSMNALKVQSPSKTSATPASVQAAPMAGQLNMFALPPVISPAITSKATPTLFNATTPQSIPGQRQQAFANFNAMNALQQHPGSQQQQQKDFINNNKNNNNNLQSFDLFQ</sequence>
<keyword evidence="4" id="KW-1185">Reference proteome</keyword>
<feature type="region of interest" description="Disordered" evidence="1">
    <location>
        <begin position="153"/>
        <end position="316"/>
    </location>
</feature>
<reference evidence="3" key="2">
    <citation type="submission" date="2020-05" db="UniProtKB">
        <authorList>
            <consortium name="EnsemblMetazoa"/>
        </authorList>
    </citation>
    <scope>IDENTIFICATION</scope>
    <source>
        <strain evidence="3">IAEA</strain>
    </source>
</reference>
<evidence type="ECO:0000256" key="1">
    <source>
        <dbReference type="SAM" id="MobiDB-lite"/>
    </source>
</evidence>
<dbReference type="GO" id="GO:0005543">
    <property type="term" value="F:phospholipid binding"/>
    <property type="evidence" value="ECO:0007669"/>
    <property type="project" value="TreeGrafter"/>
</dbReference>
<dbReference type="VEuPathDB" id="VectorBase:GPPI042677"/>
<feature type="compositionally biased region" description="Basic and acidic residues" evidence="1">
    <location>
        <begin position="189"/>
        <end position="218"/>
    </location>
</feature>
<dbReference type="GO" id="GO:0030276">
    <property type="term" value="F:clathrin binding"/>
    <property type="evidence" value="ECO:0007669"/>
    <property type="project" value="TreeGrafter"/>
</dbReference>
<dbReference type="GO" id="GO:0030125">
    <property type="term" value="C:clathrin vesicle coat"/>
    <property type="evidence" value="ECO:0007669"/>
    <property type="project" value="TreeGrafter"/>
</dbReference>
<dbReference type="InterPro" id="IPR019337">
    <property type="entry name" value="Telomere_length_regulation_dom"/>
</dbReference>
<dbReference type="GO" id="GO:0005768">
    <property type="term" value="C:endosome"/>
    <property type="evidence" value="ECO:0007669"/>
    <property type="project" value="TreeGrafter"/>
</dbReference>
<dbReference type="PANTHER" id="PTHR12276:SF45">
    <property type="entry name" value="CLATHRIN INTERACTOR 1"/>
    <property type="match status" value="1"/>
</dbReference>
<dbReference type="EnsemblMetazoa" id="GPPI042677-RA">
    <property type="protein sequence ID" value="GPPI042677-PA"/>
    <property type="gene ID" value="GPPI042677"/>
</dbReference>
<proteinExistence type="predicted"/>
<feature type="compositionally biased region" description="Polar residues" evidence="1">
    <location>
        <begin position="259"/>
        <end position="271"/>
    </location>
</feature>
<dbReference type="InterPro" id="IPR038528">
    <property type="entry name" value="TEL2_C_sf"/>
</dbReference>
<dbReference type="PROSITE" id="PS50942">
    <property type="entry name" value="ENTH"/>
    <property type="match status" value="1"/>
</dbReference>
<dbReference type="InterPro" id="IPR008942">
    <property type="entry name" value="ENTH_VHS"/>
</dbReference>
<dbReference type="Gene3D" id="1.25.40.720">
    <property type="entry name" value="Telomere length regulation protein 2, C-terminal domain"/>
    <property type="match status" value="2"/>
</dbReference>
<dbReference type="GO" id="GO:0006897">
    <property type="term" value="P:endocytosis"/>
    <property type="evidence" value="ECO:0007669"/>
    <property type="project" value="TreeGrafter"/>
</dbReference>
<evidence type="ECO:0000313" key="3">
    <source>
        <dbReference type="EnsemblMetazoa" id="GPPI042677-PA"/>
    </source>
</evidence>
<dbReference type="SUPFAM" id="SSF48464">
    <property type="entry name" value="ENTH/VHS domain"/>
    <property type="match status" value="1"/>
</dbReference>
<feature type="compositionally biased region" description="Polar residues" evidence="1">
    <location>
        <begin position="1480"/>
        <end position="1492"/>
    </location>
</feature>
<dbReference type="Pfam" id="PF01417">
    <property type="entry name" value="ENTH"/>
    <property type="match status" value="1"/>
</dbReference>
<name>A0A1B0BWG2_9MUSC</name>
<feature type="compositionally biased region" description="Polar residues" evidence="1">
    <location>
        <begin position="243"/>
        <end position="252"/>
    </location>
</feature>
<dbReference type="GO" id="GO:0005886">
    <property type="term" value="C:plasma membrane"/>
    <property type="evidence" value="ECO:0007669"/>
    <property type="project" value="TreeGrafter"/>
</dbReference>
<evidence type="ECO:0000313" key="4">
    <source>
        <dbReference type="Proteomes" id="UP000092460"/>
    </source>
</evidence>
<feature type="region of interest" description="Disordered" evidence="1">
    <location>
        <begin position="1464"/>
        <end position="1492"/>
    </location>
</feature>
<dbReference type="Proteomes" id="UP000092460">
    <property type="component" value="Unassembled WGS sequence"/>
</dbReference>
<dbReference type="STRING" id="67801.A0A1B0BWG2"/>
<dbReference type="FunFam" id="1.25.40.90:FF:000006">
    <property type="entry name" value="Clathrin interactor 1"/>
    <property type="match status" value="1"/>
</dbReference>
<dbReference type="EMBL" id="JXJN01021768">
    <property type="status" value="NOT_ANNOTATED_CDS"/>
    <property type="molecule type" value="Genomic_DNA"/>
</dbReference>
<dbReference type="PANTHER" id="PTHR12276">
    <property type="entry name" value="EPSIN/ENT-RELATED"/>
    <property type="match status" value="1"/>
</dbReference>
<organism evidence="3 4">
    <name type="scientific">Glossina palpalis gambiensis</name>
    <dbReference type="NCBI Taxonomy" id="67801"/>
    <lineage>
        <taxon>Eukaryota</taxon>
        <taxon>Metazoa</taxon>
        <taxon>Ecdysozoa</taxon>
        <taxon>Arthropoda</taxon>
        <taxon>Hexapoda</taxon>
        <taxon>Insecta</taxon>
        <taxon>Pterygota</taxon>
        <taxon>Neoptera</taxon>
        <taxon>Endopterygota</taxon>
        <taxon>Diptera</taxon>
        <taxon>Brachycera</taxon>
        <taxon>Muscomorpha</taxon>
        <taxon>Hippoboscoidea</taxon>
        <taxon>Glossinidae</taxon>
        <taxon>Glossina</taxon>
    </lineage>
</organism>
<evidence type="ECO:0000259" key="2">
    <source>
        <dbReference type="PROSITE" id="PS50942"/>
    </source>
</evidence>
<dbReference type="InterPro" id="IPR013809">
    <property type="entry name" value="ENTH"/>
</dbReference>
<reference evidence="4" key="1">
    <citation type="submission" date="2015-01" db="EMBL/GenBank/DDBJ databases">
        <authorList>
            <person name="Aksoy S."/>
            <person name="Warren W."/>
            <person name="Wilson R.K."/>
        </authorList>
    </citation>
    <scope>NUCLEOTIDE SEQUENCE [LARGE SCALE GENOMIC DNA]</scope>
    <source>
        <strain evidence="4">IAEA</strain>
    </source>
</reference>
<protein>
    <recommendedName>
        <fullName evidence="2">ENTH domain-containing protein</fullName>
    </recommendedName>
</protein>
<feature type="domain" description="ENTH" evidence="2">
    <location>
        <begin position="20"/>
        <end position="153"/>
    </location>
</feature>
<dbReference type="Gene3D" id="1.25.40.90">
    <property type="match status" value="1"/>
</dbReference>